<feature type="domain" description="Methyltransferase type 11" evidence="1">
    <location>
        <begin position="62"/>
        <end position="158"/>
    </location>
</feature>
<dbReference type="Gene3D" id="3.40.50.150">
    <property type="entry name" value="Vaccinia Virus protein VP39"/>
    <property type="match status" value="1"/>
</dbReference>
<proteinExistence type="predicted"/>
<dbReference type="PANTHER" id="PTHR42912:SF6">
    <property type="entry name" value="METHYLTRANSFERASE TYPE 11 DOMAIN-CONTAINING PROTEIN"/>
    <property type="match status" value="1"/>
</dbReference>
<dbReference type="InterPro" id="IPR029063">
    <property type="entry name" value="SAM-dependent_MTases_sf"/>
</dbReference>
<dbReference type="PANTHER" id="PTHR42912">
    <property type="entry name" value="METHYLTRANSFERASE"/>
    <property type="match status" value="1"/>
</dbReference>
<evidence type="ECO:0000313" key="2">
    <source>
        <dbReference type="EMBL" id="MBO8436745.1"/>
    </source>
</evidence>
<protein>
    <submittedName>
        <fullName evidence="2">Class I SAM-dependent methyltransferase</fullName>
    </submittedName>
</protein>
<sequence>MDISKINGKAWDHEAENGSAWARIISKEAIEKARDGNLELRVTIDKTIPRSWTEPLKGKRVLSLGGGGGQQTPLLAAFGCDVATVDCSSEMIERDRKALEEYSLDADLYVHDMSSMPFFPDSSFDAAVSPVSLNFVEDIECVYREVKRVLKNGGTYIFGIANPALYLFDDRLLAKGKMKIRYTLPFSDSKSLSRKELEKRIAKNDTVEFSHTLDTILGSLTGMGFAITGFFSDYSSFEPIDSFLQDCYLAIRAVCRKD</sequence>
<keyword evidence="2" id="KW-0489">Methyltransferase</keyword>
<reference evidence="2" key="2">
    <citation type="journal article" date="2021" name="PeerJ">
        <title>Extensive microbial diversity within the chicken gut microbiome revealed by metagenomics and culture.</title>
        <authorList>
            <person name="Gilroy R."/>
            <person name="Ravi A."/>
            <person name="Getino M."/>
            <person name="Pursley I."/>
            <person name="Horton D.L."/>
            <person name="Alikhan N.F."/>
            <person name="Baker D."/>
            <person name="Gharbi K."/>
            <person name="Hall N."/>
            <person name="Watson M."/>
            <person name="Adriaenssens E.M."/>
            <person name="Foster-Nyarko E."/>
            <person name="Jarju S."/>
            <person name="Secka A."/>
            <person name="Antonio M."/>
            <person name="Oren A."/>
            <person name="Chaudhuri R.R."/>
            <person name="La Ragione R."/>
            <person name="Hildebrand F."/>
            <person name="Pallen M.J."/>
        </authorList>
    </citation>
    <scope>NUCLEOTIDE SEQUENCE</scope>
    <source>
        <strain evidence="2">7293</strain>
    </source>
</reference>
<evidence type="ECO:0000313" key="3">
    <source>
        <dbReference type="Proteomes" id="UP000823615"/>
    </source>
</evidence>
<dbReference type="InterPro" id="IPR050508">
    <property type="entry name" value="Methyltransf_Superfamily"/>
</dbReference>
<dbReference type="InterPro" id="IPR013216">
    <property type="entry name" value="Methyltransf_11"/>
</dbReference>
<dbReference type="GO" id="GO:0008757">
    <property type="term" value="F:S-adenosylmethionine-dependent methyltransferase activity"/>
    <property type="evidence" value="ECO:0007669"/>
    <property type="project" value="InterPro"/>
</dbReference>
<dbReference type="AlphaFoldDB" id="A0A9D9H2K0"/>
<dbReference type="Pfam" id="PF08241">
    <property type="entry name" value="Methyltransf_11"/>
    <property type="match status" value="1"/>
</dbReference>
<evidence type="ECO:0000259" key="1">
    <source>
        <dbReference type="Pfam" id="PF08241"/>
    </source>
</evidence>
<keyword evidence="2" id="KW-0808">Transferase</keyword>
<dbReference type="Proteomes" id="UP000823615">
    <property type="component" value="Unassembled WGS sequence"/>
</dbReference>
<name>A0A9D9H2K0_9SPIO</name>
<dbReference type="SUPFAM" id="SSF53335">
    <property type="entry name" value="S-adenosyl-L-methionine-dependent methyltransferases"/>
    <property type="match status" value="1"/>
</dbReference>
<reference evidence="2" key="1">
    <citation type="submission" date="2020-10" db="EMBL/GenBank/DDBJ databases">
        <authorList>
            <person name="Gilroy R."/>
        </authorList>
    </citation>
    <scope>NUCLEOTIDE SEQUENCE</scope>
    <source>
        <strain evidence="2">7293</strain>
    </source>
</reference>
<dbReference type="GO" id="GO:0032259">
    <property type="term" value="P:methylation"/>
    <property type="evidence" value="ECO:0007669"/>
    <property type="project" value="UniProtKB-KW"/>
</dbReference>
<dbReference type="CDD" id="cd02440">
    <property type="entry name" value="AdoMet_MTases"/>
    <property type="match status" value="1"/>
</dbReference>
<dbReference type="EMBL" id="JADIMT010000083">
    <property type="protein sequence ID" value="MBO8436745.1"/>
    <property type="molecule type" value="Genomic_DNA"/>
</dbReference>
<comment type="caution">
    <text evidence="2">The sequence shown here is derived from an EMBL/GenBank/DDBJ whole genome shotgun (WGS) entry which is preliminary data.</text>
</comment>
<gene>
    <name evidence="2" type="ORF">IAA97_07190</name>
</gene>
<organism evidence="2 3">
    <name type="scientific">Candidatus Ornithospirochaeta stercoripullorum</name>
    <dbReference type="NCBI Taxonomy" id="2840899"/>
    <lineage>
        <taxon>Bacteria</taxon>
        <taxon>Pseudomonadati</taxon>
        <taxon>Spirochaetota</taxon>
        <taxon>Spirochaetia</taxon>
        <taxon>Spirochaetales</taxon>
        <taxon>Spirochaetaceae</taxon>
        <taxon>Spirochaetaceae incertae sedis</taxon>
        <taxon>Candidatus Ornithospirochaeta</taxon>
    </lineage>
</organism>
<accession>A0A9D9H2K0</accession>